<organism evidence="4 5">
    <name type="scientific">Necator americanus</name>
    <name type="common">Human hookworm</name>
    <dbReference type="NCBI Taxonomy" id="51031"/>
    <lineage>
        <taxon>Eukaryota</taxon>
        <taxon>Metazoa</taxon>
        <taxon>Ecdysozoa</taxon>
        <taxon>Nematoda</taxon>
        <taxon>Chromadorea</taxon>
        <taxon>Rhabditida</taxon>
        <taxon>Rhabditina</taxon>
        <taxon>Rhabditomorpha</taxon>
        <taxon>Strongyloidea</taxon>
        <taxon>Ancylostomatidae</taxon>
        <taxon>Bunostominae</taxon>
        <taxon>Necator</taxon>
    </lineage>
</organism>
<proteinExistence type="predicted"/>
<feature type="region of interest" description="Disordered" evidence="1">
    <location>
        <begin position="242"/>
        <end position="277"/>
    </location>
</feature>
<evidence type="ECO:0000256" key="1">
    <source>
        <dbReference type="SAM" id="MobiDB-lite"/>
    </source>
</evidence>
<protein>
    <recommendedName>
        <fullName evidence="3">SCP domain-containing protein</fullName>
    </recommendedName>
</protein>
<dbReference type="Pfam" id="PF00188">
    <property type="entry name" value="CAP"/>
    <property type="match status" value="2"/>
</dbReference>
<comment type="caution">
    <text evidence="4">The sequence shown here is derived from an EMBL/GenBank/DDBJ whole genome shotgun (WGS) entry which is preliminary data.</text>
</comment>
<dbReference type="Gene3D" id="3.40.33.10">
    <property type="entry name" value="CAP"/>
    <property type="match status" value="2"/>
</dbReference>
<dbReference type="PRINTS" id="PR00837">
    <property type="entry name" value="V5TPXLIKE"/>
</dbReference>
<gene>
    <name evidence="4" type="primary">Necator_chrI.g3712</name>
    <name evidence="4" type="ORF">RB195_007583</name>
</gene>
<dbReference type="Proteomes" id="UP001303046">
    <property type="component" value="Unassembled WGS sequence"/>
</dbReference>
<keyword evidence="5" id="KW-1185">Reference proteome</keyword>
<evidence type="ECO:0000313" key="5">
    <source>
        <dbReference type="Proteomes" id="UP001303046"/>
    </source>
</evidence>
<dbReference type="InterPro" id="IPR001283">
    <property type="entry name" value="CRISP-related"/>
</dbReference>
<accession>A0ABR1BXZ4</accession>
<dbReference type="InterPro" id="IPR035940">
    <property type="entry name" value="CAP_sf"/>
</dbReference>
<evidence type="ECO:0000259" key="3">
    <source>
        <dbReference type="SMART" id="SM00198"/>
    </source>
</evidence>
<feature type="compositionally biased region" description="Low complexity" evidence="1">
    <location>
        <begin position="253"/>
        <end position="277"/>
    </location>
</feature>
<dbReference type="EMBL" id="JAVFWL010000001">
    <property type="protein sequence ID" value="KAK6731207.1"/>
    <property type="molecule type" value="Genomic_DNA"/>
</dbReference>
<dbReference type="CDD" id="cd05380">
    <property type="entry name" value="CAP_euk"/>
    <property type="match status" value="2"/>
</dbReference>
<evidence type="ECO:0000256" key="2">
    <source>
        <dbReference type="SAM" id="SignalP"/>
    </source>
</evidence>
<dbReference type="PANTHER" id="PTHR10334">
    <property type="entry name" value="CYSTEINE-RICH SECRETORY PROTEIN-RELATED"/>
    <property type="match status" value="1"/>
</dbReference>
<dbReference type="InterPro" id="IPR018244">
    <property type="entry name" value="Allrgn_V5/Tpx1_CS"/>
</dbReference>
<dbReference type="SUPFAM" id="SSF55797">
    <property type="entry name" value="PR-1-like"/>
    <property type="match status" value="2"/>
</dbReference>
<evidence type="ECO:0000313" key="4">
    <source>
        <dbReference type="EMBL" id="KAK6731207.1"/>
    </source>
</evidence>
<feature type="signal peptide" evidence="2">
    <location>
        <begin position="1"/>
        <end position="20"/>
    </location>
</feature>
<feature type="domain" description="SCP" evidence="3">
    <location>
        <begin position="317"/>
        <end position="473"/>
    </location>
</feature>
<keyword evidence="2" id="KW-0732">Signal</keyword>
<sequence length="500" mass="54569">MLPILLVILILYHAVPPMAAQLEACDENNLGDYRELYLKTHNDYRLSLAKGQVEAESGKLPGSESLFKFKYNCQLEGLAMAVAMTCERKPLLNMKQLGYGQNYYWTRKVNNDIVDAVDKVQDRFNFAVEEWWYTVEDAKIGPDVIYDDEAVEPFANIAYNKSISFGCYNNRCGSDPYSLATACVYGAIPETGKPLYLPAETTDGCTNHTTCSDLNGKCIPAGDASGLGGLCGTDLKQVTDAPAADTTENTTPVTSATDETTVDSTTAETTVDSTTTTVTSTTVETTVKSATDETTVESNTQQTTVAPTTAASEMDETIRKEILRTHNDYRSLLSQGYVRNGKVGKPNLPTATNMLTMKYDESMETEAQAYADQCSLVGSGPNSGQNTHVIKSTSVTALDAFKQSMRTWWEQISSTSVGSNLKYTDTLEEKKNAPTSFTQMAWAETYKVGCGIKRCSSKTFVVCRYDPPGNILDKNIYVQGAICGICRSNCIAALCPTPEN</sequence>
<dbReference type="PROSITE" id="PS01010">
    <property type="entry name" value="CRISP_2"/>
    <property type="match status" value="1"/>
</dbReference>
<dbReference type="SMART" id="SM00198">
    <property type="entry name" value="SCP"/>
    <property type="match status" value="1"/>
</dbReference>
<reference evidence="4 5" key="1">
    <citation type="submission" date="2023-08" db="EMBL/GenBank/DDBJ databases">
        <title>A Necator americanus chromosomal reference genome.</title>
        <authorList>
            <person name="Ilik V."/>
            <person name="Petrzelkova K.J."/>
            <person name="Pardy F."/>
            <person name="Fuh T."/>
            <person name="Niatou-Singa F.S."/>
            <person name="Gouil Q."/>
            <person name="Baker L."/>
            <person name="Ritchie M.E."/>
            <person name="Jex A.R."/>
            <person name="Gazzola D."/>
            <person name="Li H."/>
            <person name="Toshio Fujiwara R."/>
            <person name="Zhan B."/>
            <person name="Aroian R.V."/>
            <person name="Pafco B."/>
            <person name="Schwarz E.M."/>
        </authorList>
    </citation>
    <scope>NUCLEOTIDE SEQUENCE [LARGE SCALE GENOMIC DNA]</scope>
    <source>
        <strain evidence="4 5">Aroian</strain>
        <tissue evidence="4">Whole animal</tissue>
    </source>
</reference>
<name>A0ABR1BXZ4_NECAM</name>
<dbReference type="InterPro" id="IPR014044">
    <property type="entry name" value="CAP_dom"/>
</dbReference>
<feature type="chain" id="PRO_5046262094" description="SCP domain-containing protein" evidence="2">
    <location>
        <begin position="21"/>
        <end position="500"/>
    </location>
</feature>